<dbReference type="OrthoDB" id="9780520at2"/>
<dbReference type="RefSeq" id="WP_145814373.1">
    <property type="nucleotide sequence ID" value="NZ_VIVK01000003.1"/>
</dbReference>
<reference evidence="2 3" key="1">
    <citation type="submission" date="2019-06" db="EMBL/GenBank/DDBJ databases">
        <title>Sequencing the genomes of 1000 actinobacteria strains.</title>
        <authorList>
            <person name="Klenk H.-P."/>
        </authorList>
    </citation>
    <scope>NUCLEOTIDE SEQUENCE [LARGE SCALE GENOMIC DNA]</scope>
    <source>
        <strain evidence="2 3">DSM 24683</strain>
    </source>
</reference>
<dbReference type="GO" id="GO:0016491">
    <property type="term" value="F:oxidoreductase activity"/>
    <property type="evidence" value="ECO:0007669"/>
    <property type="project" value="InterPro"/>
</dbReference>
<name>A0A561B2S8_9ACTN</name>
<dbReference type="PANTHER" id="PTHR43677:SF4">
    <property type="entry name" value="QUINONE OXIDOREDUCTASE-LIKE PROTEIN 2"/>
    <property type="match status" value="1"/>
</dbReference>
<dbReference type="InterPro" id="IPR013154">
    <property type="entry name" value="ADH-like_N"/>
</dbReference>
<gene>
    <name evidence="2" type="ORF">FB561_7061</name>
</gene>
<sequence>MRAAVVTAFGGPEVIELQDRPAPTAGPGEVVVDVRLTDLIFVETAIRQGHHGGFFDVEPPYIPGNSLGGVVRSVGEGVDAALIGQTVVGRSKGFGAHAEQAVAVPDQLVVVPAELNLETALAAYGDGTTALMLEELAPELIGKEVLVTAAAGGMGVLLVQLAHRAGAHVIGAARGEAKLDLVKAQGADVVVDYSVPGWEKLVLEATNGRGVDVVFEGAGGELGATAFTTLKHGGWFSAHGAPSGGFAEYDAAEADRRGITVKSINDLRADTTTTKVTGAEVIRRTAAGDLRPVVDRVYPLTELAAAHRAMEARQLLGKALIRIT</sequence>
<proteinExistence type="predicted"/>
<feature type="domain" description="Enoyl reductase (ER)" evidence="1">
    <location>
        <begin position="10"/>
        <end position="321"/>
    </location>
</feature>
<protein>
    <submittedName>
        <fullName evidence="2">NADPH2:quinone reductase</fullName>
    </submittedName>
</protein>
<dbReference type="SMART" id="SM00829">
    <property type="entry name" value="PKS_ER"/>
    <property type="match status" value="1"/>
</dbReference>
<dbReference type="Proteomes" id="UP000318380">
    <property type="component" value="Unassembled WGS sequence"/>
</dbReference>
<keyword evidence="3" id="KW-1185">Reference proteome</keyword>
<dbReference type="SUPFAM" id="SSF51735">
    <property type="entry name" value="NAD(P)-binding Rossmann-fold domains"/>
    <property type="match status" value="1"/>
</dbReference>
<dbReference type="PANTHER" id="PTHR43677">
    <property type="entry name" value="SHORT-CHAIN DEHYDROGENASE/REDUCTASE"/>
    <property type="match status" value="1"/>
</dbReference>
<evidence type="ECO:0000259" key="1">
    <source>
        <dbReference type="SMART" id="SM00829"/>
    </source>
</evidence>
<dbReference type="Gene3D" id="3.90.180.10">
    <property type="entry name" value="Medium-chain alcohol dehydrogenases, catalytic domain"/>
    <property type="match status" value="1"/>
</dbReference>
<comment type="caution">
    <text evidence="2">The sequence shown here is derived from an EMBL/GenBank/DDBJ whole genome shotgun (WGS) entry which is preliminary data.</text>
</comment>
<dbReference type="Gene3D" id="3.40.50.720">
    <property type="entry name" value="NAD(P)-binding Rossmann-like Domain"/>
    <property type="match status" value="1"/>
</dbReference>
<dbReference type="InterPro" id="IPR011032">
    <property type="entry name" value="GroES-like_sf"/>
</dbReference>
<dbReference type="Pfam" id="PF08240">
    <property type="entry name" value="ADH_N"/>
    <property type="match status" value="1"/>
</dbReference>
<accession>A0A561B2S8</accession>
<dbReference type="InterPro" id="IPR036291">
    <property type="entry name" value="NAD(P)-bd_dom_sf"/>
</dbReference>
<dbReference type="EMBL" id="VIVK01000003">
    <property type="protein sequence ID" value="TWD73176.1"/>
    <property type="molecule type" value="Genomic_DNA"/>
</dbReference>
<dbReference type="AlphaFoldDB" id="A0A561B2S8"/>
<evidence type="ECO:0000313" key="2">
    <source>
        <dbReference type="EMBL" id="TWD73176.1"/>
    </source>
</evidence>
<dbReference type="InterPro" id="IPR051397">
    <property type="entry name" value="Zn-ADH-like_protein"/>
</dbReference>
<dbReference type="Pfam" id="PF13602">
    <property type="entry name" value="ADH_zinc_N_2"/>
    <property type="match status" value="1"/>
</dbReference>
<dbReference type="SUPFAM" id="SSF50129">
    <property type="entry name" value="GroES-like"/>
    <property type="match status" value="1"/>
</dbReference>
<organism evidence="2 3">
    <name type="scientific">Kribbella amoyensis</name>
    <dbReference type="NCBI Taxonomy" id="996641"/>
    <lineage>
        <taxon>Bacteria</taxon>
        <taxon>Bacillati</taxon>
        <taxon>Actinomycetota</taxon>
        <taxon>Actinomycetes</taxon>
        <taxon>Propionibacteriales</taxon>
        <taxon>Kribbellaceae</taxon>
        <taxon>Kribbella</taxon>
    </lineage>
</organism>
<dbReference type="InterPro" id="IPR020843">
    <property type="entry name" value="ER"/>
</dbReference>
<evidence type="ECO:0000313" key="3">
    <source>
        <dbReference type="Proteomes" id="UP000318380"/>
    </source>
</evidence>